<dbReference type="GO" id="GO:0005886">
    <property type="term" value="C:plasma membrane"/>
    <property type="evidence" value="ECO:0007669"/>
    <property type="project" value="UniProtKB-SubCell"/>
</dbReference>
<sequence>MIGGVSWSTLGDLTLRHLYLAGLPLLIGLVLSVPLGWLAARVRWLGPPLIAGTGLMYTIPSLALFILLPLVLGTQVLSDVNVLVAMVIYTVALLTRSVADGFASVPAPVRQAATAMGYGELRRVGAVDLPLAIPVIAAGLRVAAVSNVSIVSIAALIGVSQLGQLFTDGFNRNAMGPILVGIVACVALAVALDALIVLGAKLLTPWSRRRVPA</sequence>
<dbReference type="PANTHER" id="PTHR30177">
    <property type="entry name" value="GLYCINE BETAINE/L-PROLINE TRANSPORT SYSTEM PERMEASE PROTEIN PROW"/>
    <property type="match status" value="1"/>
</dbReference>
<dbReference type="RefSeq" id="WP_097189493.1">
    <property type="nucleotide sequence ID" value="NZ_OBQK01000041.1"/>
</dbReference>
<dbReference type="Pfam" id="PF00528">
    <property type="entry name" value="BPD_transp_1"/>
    <property type="match status" value="1"/>
</dbReference>
<dbReference type="InterPro" id="IPR051204">
    <property type="entry name" value="ABC_transp_perm/SBD"/>
</dbReference>
<protein>
    <submittedName>
        <fullName evidence="8">Osmoprotectant transport system permease protein</fullName>
    </submittedName>
</protein>
<keyword evidence="5 6" id="KW-0472">Membrane</keyword>
<evidence type="ECO:0000256" key="1">
    <source>
        <dbReference type="ARBA" id="ARBA00004141"/>
    </source>
</evidence>
<dbReference type="Gene3D" id="1.10.3720.10">
    <property type="entry name" value="MetI-like"/>
    <property type="match status" value="1"/>
</dbReference>
<keyword evidence="2 6" id="KW-0813">Transport</keyword>
<dbReference type="GO" id="GO:0031460">
    <property type="term" value="P:glycine betaine transport"/>
    <property type="evidence" value="ECO:0007669"/>
    <property type="project" value="TreeGrafter"/>
</dbReference>
<accession>A0A285VX33</accession>
<dbReference type="Proteomes" id="UP000219688">
    <property type="component" value="Unassembled WGS sequence"/>
</dbReference>
<dbReference type="EMBL" id="OBQK01000041">
    <property type="protein sequence ID" value="SOC58447.1"/>
    <property type="molecule type" value="Genomic_DNA"/>
</dbReference>
<comment type="similarity">
    <text evidence="6">Belongs to the binding-protein-dependent transport system permease family.</text>
</comment>
<dbReference type="GO" id="GO:0055085">
    <property type="term" value="P:transmembrane transport"/>
    <property type="evidence" value="ECO:0007669"/>
    <property type="project" value="InterPro"/>
</dbReference>
<dbReference type="PANTHER" id="PTHR30177:SF4">
    <property type="entry name" value="OSMOPROTECTANT IMPORT PERMEASE PROTEIN OSMW"/>
    <property type="match status" value="1"/>
</dbReference>
<dbReference type="CDD" id="cd06261">
    <property type="entry name" value="TM_PBP2"/>
    <property type="match status" value="1"/>
</dbReference>
<evidence type="ECO:0000256" key="2">
    <source>
        <dbReference type="ARBA" id="ARBA00022448"/>
    </source>
</evidence>
<dbReference type="PROSITE" id="PS50928">
    <property type="entry name" value="ABC_TM1"/>
    <property type="match status" value="1"/>
</dbReference>
<feature type="transmembrane region" description="Helical" evidence="6">
    <location>
        <begin position="17"/>
        <end position="37"/>
    </location>
</feature>
<keyword evidence="4 6" id="KW-1133">Transmembrane helix</keyword>
<feature type="domain" description="ABC transmembrane type-1" evidence="7">
    <location>
        <begin position="14"/>
        <end position="196"/>
    </location>
</feature>
<dbReference type="SUPFAM" id="SSF161098">
    <property type="entry name" value="MetI-like"/>
    <property type="match status" value="1"/>
</dbReference>
<comment type="subcellular location">
    <subcellularLocation>
        <location evidence="6">Cell membrane</location>
        <topology evidence="6">Multi-pass membrane protein</topology>
    </subcellularLocation>
    <subcellularLocation>
        <location evidence="1">Membrane</location>
        <topology evidence="1">Multi-pass membrane protein</topology>
    </subcellularLocation>
</comment>
<evidence type="ECO:0000313" key="8">
    <source>
        <dbReference type="EMBL" id="SOC58447.1"/>
    </source>
</evidence>
<dbReference type="AlphaFoldDB" id="A0A285VX33"/>
<feature type="transmembrane region" description="Helical" evidence="6">
    <location>
        <begin position="49"/>
        <end position="70"/>
    </location>
</feature>
<evidence type="ECO:0000256" key="6">
    <source>
        <dbReference type="RuleBase" id="RU363032"/>
    </source>
</evidence>
<proteinExistence type="inferred from homology"/>
<dbReference type="STRING" id="1122622.GCA_000421185_01414"/>
<evidence type="ECO:0000259" key="7">
    <source>
        <dbReference type="PROSITE" id="PS50928"/>
    </source>
</evidence>
<evidence type="ECO:0000256" key="3">
    <source>
        <dbReference type="ARBA" id="ARBA00022692"/>
    </source>
</evidence>
<gene>
    <name evidence="8" type="ORF">SAMN05421879_1414</name>
</gene>
<reference evidence="9" key="1">
    <citation type="submission" date="2017-08" db="EMBL/GenBank/DDBJ databases">
        <authorList>
            <person name="Varghese N."/>
            <person name="Submissions S."/>
        </authorList>
    </citation>
    <scope>NUCLEOTIDE SEQUENCE [LARGE SCALE GENOMIC DNA]</scope>
    <source>
        <strain evidence="9">USBA17B2</strain>
    </source>
</reference>
<organism evidence="8 9">
    <name type="scientific">Ornithinimicrobium cerasi</name>
    <dbReference type="NCBI Taxonomy" id="2248773"/>
    <lineage>
        <taxon>Bacteria</taxon>
        <taxon>Bacillati</taxon>
        <taxon>Actinomycetota</taxon>
        <taxon>Actinomycetes</taxon>
        <taxon>Micrococcales</taxon>
        <taxon>Ornithinimicrobiaceae</taxon>
        <taxon>Ornithinimicrobium</taxon>
    </lineage>
</organism>
<evidence type="ECO:0000256" key="4">
    <source>
        <dbReference type="ARBA" id="ARBA00022989"/>
    </source>
</evidence>
<feature type="transmembrane region" description="Helical" evidence="6">
    <location>
        <begin position="178"/>
        <end position="200"/>
    </location>
</feature>
<evidence type="ECO:0000313" key="9">
    <source>
        <dbReference type="Proteomes" id="UP000219688"/>
    </source>
</evidence>
<keyword evidence="9" id="KW-1185">Reference proteome</keyword>
<keyword evidence="3 6" id="KW-0812">Transmembrane</keyword>
<evidence type="ECO:0000256" key="5">
    <source>
        <dbReference type="ARBA" id="ARBA00023136"/>
    </source>
</evidence>
<dbReference type="InterPro" id="IPR000515">
    <property type="entry name" value="MetI-like"/>
</dbReference>
<feature type="transmembrane region" description="Helical" evidence="6">
    <location>
        <begin position="76"/>
        <end position="94"/>
    </location>
</feature>
<name>A0A285VX33_9MICO</name>
<dbReference type="InterPro" id="IPR035906">
    <property type="entry name" value="MetI-like_sf"/>
</dbReference>
<feature type="transmembrane region" description="Helical" evidence="6">
    <location>
        <begin position="131"/>
        <end position="158"/>
    </location>
</feature>